<dbReference type="InterPro" id="IPR037219">
    <property type="entry name" value="Peptidase_M41-like"/>
</dbReference>
<dbReference type="RefSeq" id="WP_149821408.1">
    <property type="nucleotide sequence ID" value="NZ_VUOA01000040.1"/>
</dbReference>
<dbReference type="Gene3D" id="1.20.58.760">
    <property type="entry name" value="Peptidase M41"/>
    <property type="match status" value="1"/>
</dbReference>
<organism evidence="3 4">
    <name type="scientific">Salinarimonas soli</name>
    <dbReference type="NCBI Taxonomy" id="1638099"/>
    <lineage>
        <taxon>Bacteria</taxon>
        <taxon>Pseudomonadati</taxon>
        <taxon>Pseudomonadota</taxon>
        <taxon>Alphaproteobacteria</taxon>
        <taxon>Hyphomicrobiales</taxon>
        <taxon>Salinarimonadaceae</taxon>
        <taxon>Salinarimonas</taxon>
    </lineage>
</organism>
<dbReference type="Gene3D" id="1.10.8.60">
    <property type="match status" value="1"/>
</dbReference>
<reference evidence="3 4" key="1">
    <citation type="submission" date="2019-09" db="EMBL/GenBank/DDBJ databases">
        <title>Salinarimonas rosea gen. nov., sp. nov., a new member of the a-2 subgroup of the Proteobacteria.</title>
        <authorList>
            <person name="Liu J."/>
        </authorList>
    </citation>
    <scope>NUCLEOTIDE SEQUENCE [LARGE SCALE GENOMIC DNA]</scope>
    <source>
        <strain evidence="3 4">BN140002</strain>
    </source>
</reference>
<feature type="domain" description="AAA+ ATPase" evidence="2">
    <location>
        <begin position="253"/>
        <end position="399"/>
    </location>
</feature>
<accession>A0A5B2V991</accession>
<dbReference type="GO" id="GO:0004222">
    <property type="term" value="F:metalloendopeptidase activity"/>
    <property type="evidence" value="ECO:0007669"/>
    <property type="project" value="InterPro"/>
</dbReference>
<dbReference type="EMBL" id="VUOA01000040">
    <property type="protein sequence ID" value="KAA2234909.1"/>
    <property type="molecule type" value="Genomic_DNA"/>
</dbReference>
<dbReference type="OrthoDB" id="9809379at2"/>
<dbReference type="CDD" id="cd19481">
    <property type="entry name" value="RecA-like_protease"/>
    <property type="match status" value="1"/>
</dbReference>
<dbReference type="SUPFAM" id="SSF52540">
    <property type="entry name" value="P-loop containing nucleoside triphosphate hydrolases"/>
    <property type="match status" value="1"/>
</dbReference>
<dbReference type="GO" id="GO:0005524">
    <property type="term" value="F:ATP binding"/>
    <property type="evidence" value="ECO:0007669"/>
    <property type="project" value="InterPro"/>
</dbReference>
<dbReference type="Pfam" id="PF01434">
    <property type="entry name" value="Peptidase_M41"/>
    <property type="match status" value="1"/>
</dbReference>
<evidence type="ECO:0000313" key="4">
    <source>
        <dbReference type="Proteomes" id="UP000323142"/>
    </source>
</evidence>
<dbReference type="AlphaFoldDB" id="A0A5B2V991"/>
<dbReference type="PANTHER" id="PTHR23076:SF97">
    <property type="entry name" value="ATP-DEPENDENT ZINC METALLOPROTEASE YME1L1"/>
    <property type="match status" value="1"/>
</dbReference>
<evidence type="ECO:0000256" key="1">
    <source>
        <dbReference type="SAM" id="MobiDB-lite"/>
    </source>
</evidence>
<name>A0A5B2V991_9HYPH</name>
<reference evidence="3 4" key="2">
    <citation type="submission" date="2019-09" db="EMBL/GenBank/DDBJ databases">
        <authorList>
            <person name="Jin C."/>
        </authorList>
    </citation>
    <scope>NUCLEOTIDE SEQUENCE [LARGE SCALE GENOMIC DNA]</scope>
    <source>
        <strain evidence="3 4">BN140002</strain>
    </source>
</reference>
<dbReference type="PANTHER" id="PTHR23076">
    <property type="entry name" value="METALLOPROTEASE M41 FTSH"/>
    <property type="match status" value="1"/>
</dbReference>
<protein>
    <submittedName>
        <fullName evidence="3">AAA family ATPase</fullName>
    </submittedName>
</protein>
<gene>
    <name evidence="3" type="ORF">F0L46_21420</name>
</gene>
<dbReference type="SMART" id="SM00382">
    <property type="entry name" value="AAA"/>
    <property type="match status" value="1"/>
</dbReference>
<keyword evidence="4" id="KW-1185">Reference proteome</keyword>
<dbReference type="InterPro" id="IPR000642">
    <property type="entry name" value="Peptidase_M41"/>
</dbReference>
<dbReference type="InterPro" id="IPR027417">
    <property type="entry name" value="P-loop_NTPase"/>
</dbReference>
<dbReference type="GO" id="GO:0016887">
    <property type="term" value="F:ATP hydrolysis activity"/>
    <property type="evidence" value="ECO:0007669"/>
    <property type="project" value="InterPro"/>
</dbReference>
<dbReference type="GO" id="GO:0004176">
    <property type="term" value="F:ATP-dependent peptidase activity"/>
    <property type="evidence" value="ECO:0007669"/>
    <property type="project" value="InterPro"/>
</dbReference>
<dbReference type="GO" id="GO:0030163">
    <property type="term" value="P:protein catabolic process"/>
    <property type="evidence" value="ECO:0007669"/>
    <property type="project" value="TreeGrafter"/>
</dbReference>
<dbReference type="GO" id="GO:0005886">
    <property type="term" value="C:plasma membrane"/>
    <property type="evidence" value="ECO:0007669"/>
    <property type="project" value="TreeGrafter"/>
</dbReference>
<dbReference type="Gene3D" id="3.40.50.300">
    <property type="entry name" value="P-loop containing nucleotide triphosphate hydrolases"/>
    <property type="match status" value="1"/>
</dbReference>
<comment type="caution">
    <text evidence="3">The sequence shown here is derived from an EMBL/GenBank/DDBJ whole genome shotgun (WGS) entry which is preliminary data.</text>
</comment>
<dbReference type="InterPro" id="IPR003959">
    <property type="entry name" value="ATPase_AAA_core"/>
</dbReference>
<dbReference type="Pfam" id="PF00004">
    <property type="entry name" value="AAA"/>
    <property type="match status" value="1"/>
</dbReference>
<dbReference type="SUPFAM" id="SSF140990">
    <property type="entry name" value="FtsH protease domain-like"/>
    <property type="match status" value="1"/>
</dbReference>
<evidence type="ECO:0000313" key="3">
    <source>
        <dbReference type="EMBL" id="KAA2234909.1"/>
    </source>
</evidence>
<evidence type="ECO:0000259" key="2">
    <source>
        <dbReference type="SMART" id="SM00382"/>
    </source>
</evidence>
<dbReference type="Proteomes" id="UP000323142">
    <property type="component" value="Unassembled WGS sequence"/>
</dbReference>
<proteinExistence type="predicted"/>
<feature type="region of interest" description="Disordered" evidence="1">
    <location>
        <begin position="637"/>
        <end position="656"/>
    </location>
</feature>
<dbReference type="InterPro" id="IPR003593">
    <property type="entry name" value="AAA+_ATPase"/>
</dbReference>
<dbReference type="GO" id="GO:0006508">
    <property type="term" value="P:proteolysis"/>
    <property type="evidence" value="ECO:0007669"/>
    <property type="project" value="InterPro"/>
</dbReference>
<sequence>MIDQDKTTLELALDTLTGLDEPSDAPATSPRLAPATITLARHALEAAIPAAWLRRLTHGTGSAAVVIQAPTADWTAPLAQAIKALWSDVRVIARDGTSARFDHRSDKGNDHVAARLGEGGRVVGIAPVPAQHLPSALTCAADLTVVLDPTHPAVLRRVIRRATGRSAGPLPAGLGVGLSYSDLVSAIRVGSTPTQCVRRLEAASRALLGGDDRIAAAPLLSELHGYGLAMDHCLAVVDALEAWRRGEASFSSVPRSLLLSSVPGLGKTTLIRSLSASARCPIHETNVGSWFASTQGHLGDVVRAADQAFNHAVALGRGGPAILHLDEIDALPSRASIDADHASWWSPLIGLLLTRIERELSDPRSRLIICASTNHPQRLDEALVRPGRLSPTIHITLPTAADLAEILRSHLKQDLAGEDLRPVAALGAGATGAQAAAWVGEARETARAAGRPMRMSDLMAVVAPPDDRDPADRWRTAVHEAGHGLAAALLEAGTVESLSILPGGTSHGHTIIAPRTSVTRADLEANAMVGLGGRAAEEVLLGRASAGAHSDLEAVTGIVASIHGSFGLGESLLHRGRDPTLLLFDPGLREIVDGEIRRLYLLTVGILEEHADLLEIVARALLADRIMAGRDLQRLVDGYRPPAPHRRTSRGGGHAV</sequence>